<dbReference type="InterPro" id="IPR025269">
    <property type="entry name" value="SAM-like_dom"/>
</dbReference>
<organism evidence="4 5">
    <name type="scientific">Aquimarina aggregata</name>
    <dbReference type="NCBI Taxonomy" id="1642818"/>
    <lineage>
        <taxon>Bacteria</taxon>
        <taxon>Pseudomonadati</taxon>
        <taxon>Bacteroidota</taxon>
        <taxon>Flavobacteriia</taxon>
        <taxon>Flavobacteriales</taxon>
        <taxon>Flavobacteriaceae</taxon>
        <taxon>Aquimarina</taxon>
    </lineage>
</organism>
<dbReference type="AlphaFoldDB" id="A0A162FAS9"/>
<evidence type="ECO:0000256" key="1">
    <source>
        <dbReference type="ARBA" id="ARBA00023125"/>
    </source>
</evidence>
<evidence type="ECO:0000313" key="4">
    <source>
        <dbReference type="EMBL" id="KZS40436.1"/>
    </source>
</evidence>
<evidence type="ECO:0000256" key="2">
    <source>
        <dbReference type="ARBA" id="ARBA00023172"/>
    </source>
</evidence>
<feature type="domain" description="Phage integrase SAM-like" evidence="3">
    <location>
        <begin position="127"/>
        <end position="219"/>
    </location>
</feature>
<evidence type="ECO:0000313" key="5">
    <source>
        <dbReference type="Proteomes" id="UP000076715"/>
    </source>
</evidence>
<dbReference type="Pfam" id="PF13102">
    <property type="entry name" value="Phage_int_SAM_5"/>
    <property type="match status" value="1"/>
</dbReference>
<dbReference type="Gene3D" id="1.10.443.10">
    <property type="entry name" value="Intergrase catalytic core"/>
    <property type="match status" value="1"/>
</dbReference>
<protein>
    <recommendedName>
        <fullName evidence="3">Phage integrase SAM-like domain-containing protein</fullName>
    </recommendedName>
</protein>
<dbReference type="GO" id="GO:0006310">
    <property type="term" value="P:DNA recombination"/>
    <property type="evidence" value="ECO:0007669"/>
    <property type="project" value="UniProtKB-KW"/>
</dbReference>
<dbReference type="InterPro" id="IPR011010">
    <property type="entry name" value="DNA_brk_join_enz"/>
</dbReference>
<dbReference type="Proteomes" id="UP000076715">
    <property type="component" value="Unassembled WGS sequence"/>
</dbReference>
<sequence length="430" mass="51387">MATVNFLYRSIKENAPLNIRLLFRHDKIDYSLGAKTKLYIYSHEELSANDKLSGKRFWKERFKKSKDIDFQNKQAQVNFELNRITNYVLDAFNKVDIDIIIKDSKWLHDCIGSYYNPNKNIEIPVDLLSFIDYYIKKKEKGGNTASVKKYRVIKNKLKRFEDFRKKQILIEDINEDFKDEFEKYYVDQKYSRNTIHREFVFIKTFCFHARYLGLKTHHHLDSLKFDREEVSHVYLSFDEIDKIKEVELPYEYLDNARDWLLISCYLGQRISDFMNFSSELIRKENDKYLLEFRQVKTKKLMTILVSKEVREILEKRGGEFPRAISDQKYNDYIKEVARIAGLNEICEGKKRINVTPDKKKGSFRDVIGKYEKWQLITSHIGRRSFATNYYGKVPTTYLINITGHSTESMFLNYIKKSNKDIALDAYKYFN</sequence>
<keyword evidence="2" id="KW-0233">DNA recombination</keyword>
<dbReference type="InterPro" id="IPR013762">
    <property type="entry name" value="Integrase-like_cat_sf"/>
</dbReference>
<proteinExistence type="predicted"/>
<dbReference type="OrthoDB" id="892893at2"/>
<dbReference type="STRING" id="1642818.AWE51_05655"/>
<gene>
    <name evidence="4" type="ORF">AWE51_05655</name>
</gene>
<dbReference type="EMBL" id="LQRT01000013">
    <property type="protein sequence ID" value="KZS40436.1"/>
    <property type="molecule type" value="Genomic_DNA"/>
</dbReference>
<dbReference type="Gene3D" id="1.10.150.130">
    <property type="match status" value="1"/>
</dbReference>
<dbReference type="GO" id="GO:0003677">
    <property type="term" value="F:DNA binding"/>
    <property type="evidence" value="ECO:0007669"/>
    <property type="project" value="UniProtKB-KW"/>
</dbReference>
<comment type="caution">
    <text evidence="4">The sequence shown here is derived from an EMBL/GenBank/DDBJ whole genome shotgun (WGS) entry which is preliminary data.</text>
</comment>
<dbReference type="GO" id="GO:0015074">
    <property type="term" value="P:DNA integration"/>
    <property type="evidence" value="ECO:0007669"/>
    <property type="project" value="InterPro"/>
</dbReference>
<dbReference type="SUPFAM" id="SSF56349">
    <property type="entry name" value="DNA breaking-rejoining enzymes"/>
    <property type="match status" value="1"/>
</dbReference>
<evidence type="ECO:0000259" key="3">
    <source>
        <dbReference type="Pfam" id="PF13102"/>
    </source>
</evidence>
<name>A0A162FAS9_9FLAO</name>
<keyword evidence="5" id="KW-1185">Reference proteome</keyword>
<reference evidence="4 5" key="1">
    <citation type="submission" date="2016-01" db="EMBL/GenBank/DDBJ databases">
        <title>The draft genome sequence of Aquimarina sp. RZW4-3-2.</title>
        <authorList>
            <person name="Wang Y."/>
        </authorList>
    </citation>
    <scope>NUCLEOTIDE SEQUENCE [LARGE SCALE GENOMIC DNA]</scope>
    <source>
        <strain evidence="4 5">RZW4-3-2</strain>
    </source>
</reference>
<keyword evidence="1" id="KW-0238">DNA-binding</keyword>
<dbReference type="InterPro" id="IPR010998">
    <property type="entry name" value="Integrase_recombinase_N"/>
</dbReference>
<accession>A0A162FAS9</accession>
<dbReference type="RefSeq" id="WP_066313973.1">
    <property type="nucleotide sequence ID" value="NZ_LQRT01000013.1"/>
</dbReference>